<dbReference type="EMBL" id="JAODUO010001108">
    <property type="protein sequence ID" value="KAK2171055.1"/>
    <property type="molecule type" value="Genomic_DNA"/>
</dbReference>
<comment type="subcellular location">
    <subcellularLocation>
        <location evidence="1">Mitochondrion</location>
    </subcellularLocation>
</comment>
<protein>
    <recommendedName>
        <fullName evidence="7">Inactive hydroxysteroid dehydrogenase-like protein 1</fullName>
    </recommendedName>
</protein>
<dbReference type="CDD" id="cd05356">
    <property type="entry name" value="17beta-HSD1_like_SDR_c"/>
    <property type="match status" value="1"/>
</dbReference>
<dbReference type="PANTHER" id="PTHR44889">
    <property type="entry name" value="INACTIVE HYDROXYSTEROID DEHYDROGENASE-LIKE PROTEIN 1"/>
    <property type="match status" value="1"/>
</dbReference>
<comment type="caution">
    <text evidence="5">The sequence shown here is derived from an EMBL/GenBank/DDBJ whole genome shotgun (WGS) entry which is preliminary data.</text>
</comment>
<dbReference type="Pfam" id="PF00106">
    <property type="entry name" value="adh_short"/>
    <property type="match status" value="1"/>
</dbReference>
<evidence type="ECO:0000313" key="6">
    <source>
        <dbReference type="Proteomes" id="UP001209878"/>
    </source>
</evidence>
<dbReference type="InterPro" id="IPR002347">
    <property type="entry name" value="SDR_fam"/>
</dbReference>
<dbReference type="Gene3D" id="3.40.50.720">
    <property type="entry name" value="NAD(P)-binding Rossmann-like Domain"/>
    <property type="match status" value="1"/>
</dbReference>
<dbReference type="Proteomes" id="UP001209878">
    <property type="component" value="Unassembled WGS sequence"/>
</dbReference>
<proteinExistence type="inferred from homology"/>
<name>A0AAD9NI94_RIDPI</name>
<comment type="similarity">
    <text evidence="4">Belongs to the short-chain dehydrogenases/reductases (SDR) family. 17-beta-HSD 3 subfamily.</text>
</comment>
<sequence length="369" mass="40974">MAAAVDSFEFLAQEIIGVFTSIRDVLALVGVAFAAKRTLTLSGTAWQVIRVHGLARLFPERNLAKRYGPWAVVTGSTHGIGKAYAQELANCGVNIIIISLGQEDCEATAKYLEQTFGVQTQSIPVDFNEGKPVFDKIQKEIEGKEIGILGERKTLNNVGVMYDYPDYFLNVPAEKLWQLVHVNISAATMMTHMVLPQMVKRGRGAVVNVSAGGCCMPVPQMTVYSATKVYVDFFSRALNYEYGGRGITIQCLIPYYVATRMTKFSSTLSNPSLFIPTASTYARHALTTLGWSERTTGYWPHTLQSWVVRMTPVWLWLWASTRLNNALRRQAIHRQVRRKSSVRNPGSRPSSIILSDPISSAEVKLAGLF</sequence>
<evidence type="ECO:0000256" key="3">
    <source>
        <dbReference type="ARBA" id="ARBA00023128"/>
    </source>
</evidence>
<organism evidence="5 6">
    <name type="scientific">Ridgeia piscesae</name>
    <name type="common">Tubeworm</name>
    <dbReference type="NCBI Taxonomy" id="27915"/>
    <lineage>
        <taxon>Eukaryota</taxon>
        <taxon>Metazoa</taxon>
        <taxon>Spiralia</taxon>
        <taxon>Lophotrochozoa</taxon>
        <taxon>Annelida</taxon>
        <taxon>Polychaeta</taxon>
        <taxon>Sedentaria</taxon>
        <taxon>Canalipalpata</taxon>
        <taxon>Sabellida</taxon>
        <taxon>Siboglinidae</taxon>
        <taxon>Ridgeia</taxon>
    </lineage>
</organism>
<evidence type="ECO:0008006" key="7">
    <source>
        <dbReference type="Google" id="ProtNLM"/>
    </source>
</evidence>
<keyword evidence="2" id="KW-0521">NADP</keyword>
<evidence type="ECO:0000313" key="5">
    <source>
        <dbReference type="EMBL" id="KAK2171055.1"/>
    </source>
</evidence>
<dbReference type="PRINTS" id="PR00081">
    <property type="entry name" value="GDHRDH"/>
</dbReference>
<evidence type="ECO:0000256" key="4">
    <source>
        <dbReference type="ARBA" id="ARBA00038261"/>
    </source>
</evidence>
<evidence type="ECO:0000256" key="2">
    <source>
        <dbReference type="ARBA" id="ARBA00022857"/>
    </source>
</evidence>
<dbReference type="FunFam" id="3.40.50.720:FF:000137">
    <property type="entry name" value="Hydroxysteroid (17-beta) dehydrogenase 3"/>
    <property type="match status" value="1"/>
</dbReference>
<evidence type="ECO:0000256" key="1">
    <source>
        <dbReference type="ARBA" id="ARBA00004173"/>
    </source>
</evidence>
<dbReference type="AlphaFoldDB" id="A0AAD9NI94"/>
<accession>A0AAD9NI94</accession>
<dbReference type="PANTHER" id="PTHR44889:SF1">
    <property type="entry name" value="INACTIVE HYDROXYSTEROID DEHYDROGENASE-LIKE PROTEIN 1"/>
    <property type="match status" value="1"/>
</dbReference>
<dbReference type="SUPFAM" id="SSF51735">
    <property type="entry name" value="NAD(P)-binding Rossmann-fold domains"/>
    <property type="match status" value="1"/>
</dbReference>
<reference evidence="5" key="1">
    <citation type="journal article" date="2023" name="Mol. Biol. Evol.">
        <title>Third-Generation Sequencing Reveals the Adaptive Role of the Epigenome in Three Deep-Sea Polychaetes.</title>
        <authorList>
            <person name="Perez M."/>
            <person name="Aroh O."/>
            <person name="Sun Y."/>
            <person name="Lan Y."/>
            <person name="Juniper S.K."/>
            <person name="Young C.R."/>
            <person name="Angers B."/>
            <person name="Qian P.Y."/>
        </authorList>
    </citation>
    <scope>NUCLEOTIDE SEQUENCE</scope>
    <source>
        <strain evidence="5">R07B-5</strain>
    </source>
</reference>
<dbReference type="InterPro" id="IPR036291">
    <property type="entry name" value="NAD(P)-bd_dom_sf"/>
</dbReference>
<keyword evidence="6" id="KW-1185">Reference proteome</keyword>
<keyword evidence="3" id="KW-0496">Mitochondrion</keyword>
<gene>
    <name evidence="5" type="ORF">NP493_1109g00058</name>
</gene>
<dbReference type="InterPro" id="IPR052149">
    <property type="entry name" value="17-beta-HSD3-like"/>
</dbReference>
<dbReference type="GO" id="GO:0005739">
    <property type="term" value="C:mitochondrion"/>
    <property type="evidence" value="ECO:0007669"/>
    <property type="project" value="UniProtKB-SubCell"/>
</dbReference>